<comment type="caution">
    <text evidence="4">The sequence shown here is derived from an EMBL/GenBank/DDBJ whole genome shotgun (WGS) entry which is preliminary data.</text>
</comment>
<dbReference type="AlphaFoldDB" id="A0A444BBJ7"/>
<evidence type="ECO:0000259" key="2">
    <source>
        <dbReference type="Pfam" id="PF07853"/>
    </source>
</evidence>
<feature type="transmembrane region" description="Helical" evidence="1">
    <location>
        <begin position="68"/>
        <end position="91"/>
    </location>
</feature>
<proteinExistence type="predicted"/>
<organism evidence="4 5">
    <name type="scientific">Janibacter hoylei PVAS-1</name>
    <dbReference type="NCBI Taxonomy" id="1210046"/>
    <lineage>
        <taxon>Bacteria</taxon>
        <taxon>Bacillati</taxon>
        <taxon>Actinomycetota</taxon>
        <taxon>Actinomycetes</taxon>
        <taxon>Micrococcales</taxon>
        <taxon>Intrasporangiaceae</taxon>
        <taxon>Janibacter</taxon>
    </lineage>
</organism>
<keyword evidence="1" id="KW-0812">Transmembrane</keyword>
<dbReference type="Pfam" id="PF07853">
    <property type="entry name" value="DUF1648"/>
    <property type="match status" value="1"/>
</dbReference>
<feature type="domain" description="DUF5808" evidence="3">
    <location>
        <begin position="227"/>
        <end position="251"/>
    </location>
</feature>
<gene>
    <name evidence="4" type="ORF">CWN80_00500</name>
</gene>
<name>A0A444BBJ7_9MICO</name>
<evidence type="ECO:0000313" key="5">
    <source>
        <dbReference type="Proteomes" id="UP000288711"/>
    </source>
</evidence>
<feature type="transmembrane region" description="Helical" evidence="1">
    <location>
        <begin position="118"/>
        <end position="138"/>
    </location>
</feature>
<feature type="transmembrane region" description="Helical" evidence="1">
    <location>
        <begin position="177"/>
        <end position="197"/>
    </location>
</feature>
<dbReference type="InterPro" id="IPR012867">
    <property type="entry name" value="DUF1648"/>
</dbReference>
<keyword evidence="1" id="KW-0472">Membrane</keyword>
<reference evidence="4 5" key="1">
    <citation type="journal article" date="2009" name="Int. J. Syst. Evol. Microbiol.">
        <title>Janibacter hoylei sp. nov., Bacillus isronensis sp. nov. and Bacillus aryabhattai sp. nov., isolated from cryotubes used for collecting air from the upper atmosphere.</title>
        <authorList>
            <person name="Shivaji S."/>
            <person name="Chaturvedi P."/>
            <person name="Begum Z."/>
            <person name="Pindi P.K."/>
            <person name="Manorama R."/>
            <person name="Padmanaban D.A."/>
            <person name="Shouche Y.S."/>
            <person name="Pawar S."/>
            <person name="Vaishampayan P."/>
            <person name="Dutt C.B."/>
            <person name="Datta G.N."/>
            <person name="Manchanda R.K."/>
            <person name="Rao U.R."/>
            <person name="Bhargava P.M."/>
            <person name="Narlikar J.V."/>
        </authorList>
    </citation>
    <scope>NUCLEOTIDE SEQUENCE [LARGE SCALE GENOMIC DNA]</scope>
    <source>
        <strain evidence="4 5">PVAS-1</strain>
    </source>
</reference>
<protein>
    <recommendedName>
        <fullName evidence="6">DUF1648 domain-containing protein</fullName>
    </recommendedName>
</protein>
<feature type="domain" description="DUF1648" evidence="2">
    <location>
        <begin position="79"/>
        <end position="123"/>
    </location>
</feature>
<sequence length="272" mass="28078">MPAIGARTTGESMTCRPMRRGGSTRSPGVAGVVWARAEVVIAPPSVAPAGPAGTIVVMAPITPGYRPVIGWALLCLALGVVAVVVAVARFADLPDPYPTHFGLGGRADRFSPRSRGAVLGPVVVGQLSGLVVTAMTLALPDRAARLRTPLAALGCAIGGGIALMSIQQYLAADGTPAAWGFWAFLVLVLATTVWLVVVSLRVARTELADSPDRDHWRLGGLVYVNAEDPDVFVSKAVGLGTTLNLGRPMGWIVLALVLAPAVLLVVLVGTLT</sequence>
<evidence type="ECO:0000256" key="1">
    <source>
        <dbReference type="SAM" id="Phobius"/>
    </source>
</evidence>
<feature type="transmembrane region" description="Helical" evidence="1">
    <location>
        <begin position="251"/>
        <end position="271"/>
    </location>
</feature>
<accession>A0A444BBJ7</accession>
<keyword evidence="1" id="KW-1133">Transmembrane helix</keyword>
<dbReference type="Pfam" id="PF19124">
    <property type="entry name" value="DUF5808"/>
    <property type="match status" value="1"/>
</dbReference>
<evidence type="ECO:0000313" key="4">
    <source>
        <dbReference type="EMBL" id="RWU85819.1"/>
    </source>
</evidence>
<evidence type="ECO:0000259" key="3">
    <source>
        <dbReference type="Pfam" id="PF19124"/>
    </source>
</evidence>
<dbReference type="InterPro" id="IPR043831">
    <property type="entry name" value="DUF5808"/>
</dbReference>
<evidence type="ECO:0008006" key="6">
    <source>
        <dbReference type="Google" id="ProtNLM"/>
    </source>
</evidence>
<dbReference type="Proteomes" id="UP000288711">
    <property type="component" value="Unassembled WGS sequence"/>
</dbReference>
<keyword evidence="5" id="KW-1185">Reference proteome</keyword>
<dbReference type="EMBL" id="PIPF01000001">
    <property type="protein sequence ID" value="RWU85819.1"/>
    <property type="molecule type" value="Genomic_DNA"/>
</dbReference>
<feature type="transmembrane region" description="Helical" evidence="1">
    <location>
        <begin position="150"/>
        <end position="171"/>
    </location>
</feature>